<protein>
    <submittedName>
        <fullName evidence="1">Uncharacterized protein</fullName>
    </submittedName>
</protein>
<evidence type="ECO:0000313" key="2">
    <source>
        <dbReference type="Proteomes" id="UP000003465"/>
    </source>
</evidence>
<accession>A0A656GMS7</accession>
<organism evidence="1 2">
    <name type="scientific">Pseudomonas amygdali pv. mori str. 301020</name>
    <dbReference type="NCBI Taxonomy" id="629261"/>
    <lineage>
        <taxon>Bacteria</taxon>
        <taxon>Pseudomonadati</taxon>
        <taxon>Pseudomonadota</taxon>
        <taxon>Gammaproteobacteria</taxon>
        <taxon>Pseudomonadales</taxon>
        <taxon>Pseudomonadaceae</taxon>
        <taxon>Pseudomonas</taxon>
        <taxon>Pseudomonas amygdali</taxon>
    </lineage>
</organism>
<gene>
    <name evidence="1" type="ORF">PSYMO_36041</name>
</gene>
<proteinExistence type="predicted"/>
<name>A0A656GMS7_PSEA0</name>
<reference evidence="1 2" key="1">
    <citation type="journal article" date="2011" name="PLoS Pathog.">
        <title>Dynamic evolution of pathogenicity revealed by sequencing and comparative genomics of 19 Pseudomonas syringae isolates.</title>
        <authorList>
            <person name="Baltrus D.A."/>
            <person name="Nishimura M.T."/>
            <person name="Romanchuk A."/>
            <person name="Chang J.H."/>
            <person name="Mukhtar M.S."/>
            <person name="Cherkis K."/>
            <person name="Roach J."/>
            <person name="Grant S.R."/>
            <person name="Jones C.D."/>
            <person name="Dangl J.L."/>
        </authorList>
    </citation>
    <scope>NUCLEOTIDE SEQUENCE [LARGE SCALE GENOMIC DNA]</scope>
    <source>
        <strain evidence="1 2">301020</strain>
    </source>
</reference>
<feature type="non-terminal residue" evidence="1">
    <location>
        <position position="1"/>
    </location>
</feature>
<dbReference type="AlphaFoldDB" id="A0A656GMS7"/>
<comment type="caution">
    <text evidence="1">The sequence shown here is derived from an EMBL/GenBank/DDBJ whole genome shotgun (WGS) entry which is preliminary data.</text>
</comment>
<dbReference type="EMBL" id="AEAG01002532">
    <property type="protein sequence ID" value="EGH26580.1"/>
    <property type="molecule type" value="Genomic_DNA"/>
</dbReference>
<sequence>ENIRLLQTFLRIVKVHTNFRMFISLPVECRIVMQTQPSKETLKKTS</sequence>
<dbReference type="Proteomes" id="UP000003465">
    <property type="component" value="Unassembled WGS sequence"/>
</dbReference>
<evidence type="ECO:0000313" key="1">
    <source>
        <dbReference type="EMBL" id="EGH26580.1"/>
    </source>
</evidence>